<comment type="caution">
    <text evidence="5">The sequence shown here is derived from an EMBL/GenBank/DDBJ whole genome shotgun (WGS) entry which is preliminary data.</text>
</comment>
<gene>
    <name evidence="5" type="ORF">PG999_001899</name>
</gene>
<organism evidence="5 6">
    <name type="scientific">Apiospora kogelbergensis</name>
    <dbReference type="NCBI Taxonomy" id="1337665"/>
    <lineage>
        <taxon>Eukaryota</taxon>
        <taxon>Fungi</taxon>
        <taxon>Dikarya</taxon>
        <taxon>Ascomycota</taxon>
        <taxon>Pezizomycotina</taxon>
        <taxon>Sordariomycetes</taxon>
        <taxon>Xylariomycetidae</taxon>
        <taxon>Amphisphaeriales</taxon>
        <taxon>Apiosporaceae</taxon>
        <taxon>Apiospora</taxon>
    </lineage>
</organism>
<name>A0AAW0R6Q1_9PEZI</name>
<evidence type="ECO:0000313" key="6">
    <source>
        <dbReference type="Proteomes" id="UP001392437"/>
    </source>
</evidence>
<feature type="domain" description="Peptidase S33 tripeptidyl aminopeptidase-like C-terminal" evidence="4">
    <location>
        <begin position="333"/>
        <end position="430"/>
    </location>
</feature>
<evidence type="ECO:0000313" key="5">
    <source>
        <dbReference type="EMBL" id="KAK8129519.1"/>
    </source>
</evidence>
<comment type="similarity">
    <text evidence="1">Belongs to the peptidase S33 family.</text>
</comment>
<dbReference type="PANTHER" id="PTHR43248:SF30">
    <property type="entry name" value="AB HYDROLASE-1 DOMAIN-CONTAINING PROTEIN"/>
    <property type="match status" value="1"/>
</dbReference>
<accession>A0AAW0R6Q1</accession>
<dbReference type="InterPro" id="IPR029058">
    <property type="entry name" value="AB_hydrolase_fold"/>
</dbReference>
<dbReference type="InterPro" id="IPR051601">
    <property type="entry name" value="Serine_prot/Carboxylest_S33"/>
</dbReference>
<sequence>MVRLAATDPSRRIGPLFVNPGGPGSFASNAVAILSQAPHLDPEIRARFDIIGLDPRGVGLSTPLRCDAAAYNTPVKFFPETEEEFDALVKRNRAIGESCRAATGRLIDFVDTVSAARDHEAVRRALGDDKASFLGLSYGTELFATYAQLFPDRVRAMALDGILQHSQSVSSNLLTESTTYEATLKQFFAFCNTSNKCPLKRQDVQAVFTGLLAQAKKTPIPAPGCVGKPSLCRAQVSDEDILFAMQSTLLSVHEWPNAGVALAQAKAGNATLLSQRRQFATGASVYADSGVYSATAVACQDWAGYTSTLAELKQLKRIGELASPLTQGACQFWSIEAQCIGWPAKTTYPPAPIQYKGKTPLLLVNSLYDPSTSYTWAVGLKQELGDRAVLLTRNGAGHTSYLPGIENGGEAMRQMNAYLLELTLPKAGTVVDS</sequence>
<dbReference type="Gene3D" id="3.40.50.1820">
    <property type="entry name" value="alpha/beta hydrolase"/>
    <property type="match status" value="1"/>
</dbReference>
<evidence type="ECO:0000256" key="2">
    <source>
        <dbReference type="ARBA" id="ARBA00022801"/>
    </source>
</evidence>
<dbReference type="Pfam" id="PF08386">
    <property type="entry name" value="Abhydrolase_4"/>
    <property type="match status" value="1"/>
</dbReference>
<dbReference type="InterPro" id="IPR013595">
    <property type="entry name" value="Pept_S33_TAP-like_C"/>
</dbReference>
<dbReference type="GO" id="GO:0004177">
    <property type="term" value="F:aminopeptidase activity"/>
    <property type="evidence" value="ECO:0007669"/>
    <property type="project" value="UniProtKB-KW"/>
</dbReference>
<dbReference type="Proteomes" id="UP001392437">
    <property type="component" value="Unassembled WGS sequence"/>
</dbReference>
<dbReference type="AlphaFoldDB" id="A0AAW0R6Q1"/>
<keyword evidence="6" id="KW-1185">Reference proteome</keyword>
<keyword evidence="2" id="KW-0378">Hydrolase</keyword>
<evidence type="ECO:0000259" key="4">
    <source>
        <dbReference type="Pfam" id="PF08386"/>
    </source>
</evidence>
<proteinExistence type="inferred from homology"/>
<dbReference type="InterPro" id="IPR000073">
    <property type="entry name" value="AB_hydrolase_1"/>
</dbReference>
<protein>
    <submittedName>
        <fullName evidence="5">Tripeptidyl aminopeptidase</fullName>
    </submittedName>
</protein>
<feature type="domain" description="AB hydrolase-1" evidence="3">
    <location>
        <begin position="15"/>
        <end position="216"/>
    </location>
</feature>
<dbReference type="PANTHER" id="PTHR43248">
    <property type="entry name" value="2-SUCCINYL-6-HYDROXY-2,4-CYCLOHEXADIENE-1-CARBOXYLATE SYNTHASE"/>
    <property type="match status" value="1"/>
</dbReference>
<reference evidence="5 6" key="1">
    <citation type="submission" date="2023-01" db="EMBL/GenBank/DDBJ databases">
        <title>Analysis of 21 Apiospora genomes using comparative genomics revels a genus with tremendous synthesis potential of carbohydrate active enzymes and secondary metabolites.</title>
        <authorList>
            <person name="Sorensen T."/>
        </authorList>
    </citation>
    <scope>NUCLEOTIDE SEQUENCE [LARGE SCALE GENOMIC DNA]</scope>
    <source>
        <strain evidence="5 6">CBS 117206</strain>
    </source>
</reference>
<evidence type="ECO:0000256" key="1">
    <source>
        <dbReference type="ARBA" id="ARBA00010088"/>
    </source>
</evidence>
<keyword evidence="5" id="KW-0031">Aminopeptidase</keyword>
<dbReference type="SUPFAM" id="SSF53474">
    <property type="entry name" value="alpha/beta-Hydrolases"/>
    <property type="match status" value="1"/>
</dbReference>
<dbReference type="Pfam" id="PF00561">
    <property type="entry name" value="Abhydrolase_1"/>
    <property type="match status" value="1"/>
</dbReference>
<dbReference type="EMBL" id="JAQQWP010000002">
    <property type="protein sequence ID" value="KAK8129519.1"/>
    <property type="molecule type" value="Genomic_DNA"/>
</dbReference>
<evidence type="ECO:0000259" key="3">
    <source>
        <dbReference type="Pfam" id="PF00561"/>
    </source>
</evidence>
<keyword evidence="5" id="KW-0645">Protease</keyword>